<dbReference type="GO" id="GO:0006338">
    <property type="term" value="P:chromatin remodeling"/>
    <property type="evidence" value="ECO:0007669"/>
    <property type="project" value="InterPro"/>
</dbReference>
<reference evidence="6" key="2">
    <citation type="submission" date="2023-02" db="EMBL/GenBank/DDBJ databases">
        <authorList>
            <consortium name="DOE Joint Genome Institute"/>
            <person name="Mondo S.J."/>
            <person name="Chang Y."/>
            <person name="Wang Y."/>
            <person name="Ahrendt S."/>
            <person name="Andreopoulos W."/>
            <person name="Barry K."/>
            <person name="Beard J."/>
            <person name="Benny G.L."/>
            <person name="Blankenship S."/>
            <person name="Bonito G."/>
            <person name="Cuomo C."/>
            <person name="Desiro A."/>
            <person name="Gervers K.A."/>
            <person name="Hundley H."/>
            <person name="Kuo A."/>
            <person name="LaButti K."/>
            <person name="Lang B.F."/>
            <person name="Lipzen A."/>
            <person name="O'Donnell K."/>
            <person name="Pangilinan J."/>
            <person name="Reynolds N."/>
            <person name="Sandor L."/>
            <person name="Smith M.W."/>
            <person name="Tsang A."/>
            <person name="Grigoriev I.V."/>
            <person name="Stajich J.E."/>
            <person name="Spatafora J.W."/>
        </authorList>
    </citation>
    <scope>NUCLEOTIDE SEQUENCE</scope>
    <source>
        <strain evidence="6">RSA 2281</strain>
    </source>
</reference>
<proteinExistence type="inferred from homology"/>
<evidence type="ECO:0000256" key="2">
    <source>
        <dbReference type="ARBA" id="ARBA00010239"/>
    </source>
</evidence>
<comment type="caution">
    <text evidence="6">The sequence shown here is derived from an EMBL/GenBank/DDBJ whole genome shotgun (WGS) entry which is preliminary data.</text>
</comment>
<evidence type="ECO:0000313" key="7">
    <source>
        <dbReference type="Proteomes" id="UP001209540"/>
    </source>
</evidence>
<dbReference type="EMBL" id="JAIXMP010000010">
    <property type="protein sequence ID" value="KAI9266712.1"/>
    <property type="molecule type" value="Genomic_DNA"/>
</dbReference>
<evidence type="ECO:0000313" key="6">
    <source>
        <dbReference type="EMBL" id="KAI9266712.1"/>
    </source>
</evidence>
<dbReference type="AlphaFoldDB" id="A0AAD5KD36"/>
<dbReference type="InterPro" id="IPR006939">
    <property type="entry name" value="SNF5"/>
</dbReference>
<dbReference type="GO" id="GO:0000228">
    <property type="term" value="C:nuclear chromosome"/>
    <property type="evidence" value="ECO:0007669"/>
    <property type="project" value="InterPro"/>
</dbReference>
<evidence type="ECO:0008006" key="8">
    <source>
        <dbReference type="Google" id="ProtNLM"/>
    </source>
</evidence>
<evidence type="ECO:0000256" key="3">
    <source>
        <dbReference type="ARBA" id="ARBA00023015"/>
    </source>
</evidence>
<gene>
    <name evidence="6" type="ORF">BDA99DRAFT_436627</name>
</gene>
<comment type="similarity">
    <text evidence="2">Belongs to the SNF5 family.</text>
</comment>
<comment type="subcellular location">
    <subcellularLocation>
        <location evidence="1">Nucleus</location>
    </subcellularLocation>
</comment>
<evidence type="ECO:0000256" key="5">
    <source>
        <dbReference type="ARBA" id="ARBA00023242"/>
    </source>
</evidence>
<keyword evidence="3" id="KW-0805">Transcription regulation</keyword>
<reference evidence="6" key="1">
    <citation type="journal article" date="2022" name="IScience">
        <title>Evolution of zygomycete secretomes and the origins of terrestrial fungal ecologies.</title>
        <authorList>
            <person name="Chang Y."/>
            <person name="Wang Y."/>
            <person name="Mondo S."/>
            <person name="Ahrendt S."/>
            <person name="Andreopoulos W."/>
            <person name="Barry K."/>
            <person name="Beard J."/>
            <person name="Benny G.L."/>
            <person name="Blankenship S."/>
            <person name="Bonito G."/>
            <person name="Cuomo C."/>
            <person name="Desiro A."/>
            <person name="Gervers K.A."/>
            <person name="Hundley H."/>
            <person name="Kuo A."/>
            <person name="LaButti K."/>
            <person name="Lang B.F."/>
            <person name="Lipzen A."/>
            <person name="O'Donnell K."/>
            <person name="Pangilinan J."/>
            <person name="Reynolds N."/>
            <person name="Sandor L."/>
            <person name="Smith M.E."/>
            <person name="Tsang A."/>
            <person name="Grigoriev I.V."/>
            <person name="Stajich J.E."/>
            <person name="Spatafora J.W."/>
        </authorList>
    </citation>
    <scope>NUCLEOTIDE SEQUENCE</scope>
    <source>
        <strain evidence="6">RSA 2281</strain>
    </source>
</reference>
<keyword evidence="7" id="KW-1185">Reference proteome</keyword>
<accession>A0AAD5KD36</accession>
<keyword evidence="5" id="KW-0539">Nucleus</keyword>
<sequence length="224" mass="25618">MKKLAEQASKQDTLVPIRLDFEIDGYKLRDTFTWNLNERLITHEQFAIVLCEDLNLPVALFKPSIVRAINEQIEDYELHVASMVTSNDLVEDEVETNNALELDITVGNQALIDQFEWDINCRHNSPERFAEVLVKDLGLGGEFKTAVAHSIREQVHAHIKYLLLTGHEFDGSTVTDDDLRRSLLPTVKTIMRDLNTADSFTPAVLELTNAEIDKVERDRMREAR</sequence>
<dbReference type="Proteomes" id="UP001209540">
    <property type="component" value="Unassembled WGS sequence"/>
</dbReference>
<protein>
    <recommendedName>
        <fullName evidence="8">SNF5-domain-containing protein</fullName>
    </recommendedName>
</protein>
<organism evidence="6 7">
    <name type="scientific">Phascolomyces articulosus</name>
    <dbReference type="NCBI Taxonomy" id="60185"/>
    <lineage>
        <taxon>Eukaryota</taxon>
        <taxon>Fungi</taxon>
        <taxon>Fungi incertae sedis</taxon>
        <taxon>Mucoromycota</taxon>
        <taxon>Mucoromycotina</taxon>
        <taxon>Mucoromycetes</taxon>
        <taxon>Mucorales</taxon>
        <taxon>Lichtheimiaceae</taxon>
        <taxon>Phascolomyces</taxon>
    </lineage>
</organism>
<dbReference type="PANTHER" id="PTHR10019">
    <property type="entry name" value="SNF5"/>
    <property type="match status" value="1"/>
</dbReference>
<evidence type="ECO:0000256" key="1">
    <source>
        <dbReference type="ARBA" id="ARBA00004123"/>
    </source>
</evidence>
<keyword evidence="4" id="KW-0804">Transcription</keyword>
<dbReference type="Pfam" id="PF04855">
    <property type="entry name" value="SNF5"/>
    <property type="match status" value="1"/>
</dbReference>
<name>A0AAD5KD36_9FUNG</name>
<evidence type="ECO:0000256" key="4">
    <source>
        <dbReference type="ARBA" id="ARBA00023163"/>
    </source>
</evidence>